<proteinExistence type="predicted"/>
<sequence>MWQLSFSNKDRRLRINAVISAGTGELLHLYVMATEDEEPRPPVAAKRQEAKLDREEARRVAEEFLKRAAPALLPEARCAQCEFFGLPYPNPAYNCVYQRYVNGLPCPSNSLSVQVDAVTGEVIGYSRQWVRAVFPPPAEAITPAAALERYLDAFGFEARYIRLVAGTPREVFSDPNDPYGWKKAEIRLVYALKLPGSYPAVWLDAQNGEFIDYEGNPVAVKPAPAFSDVAGSRFAQEITLLKQASIVSGYQGRFRPRDPVTQAELVAMIVAAQSPVAVPQAAGGAPWYSEAYEQARLRGIIEAKEIAPTRPVQRLELARLLVRGLGYRQVAELPELYRLPFADAAKVPAADRGYAALAWGLKLFPWPDGDFGPAAVVKREEAAAALVRSLRAPRPCNAG</sequence>
<feature type="domain" description="SLH" evidence="2">
    <location>
        <begin position="221"/>
        <end position="283"/>
    </location>
</feature>
<name>A0A7C2IZ97_9THEO</name>
<gene>
    <name evidence="3" type="ORF">ENQ34_00555</name>
</gene>
<reference evidence="3" key="1">
    <citation type="journal article" date="2020" name="mSystems">
        <title>Genome- and Community-Level Interaction Insights into Carbon Utilization and Element Cycling Functions of Hydrothermarchaeota in Hydrothermal Sediment.</title>
        <authorList>
            <person name="Zhou Z."/>
            <person name="Liu Y."/>
            <person name="Xu W."/>
            <person name="Pan J."/>
            <person name="Luo Z.H."/>
            <person name="Li M."/>
        </authorList>
    </citation>
    <scope>NUCLEOTIDE SEQUENCE [LARGE SCALE GENOMIC DNA]</scope>
    <source>
        <strain evidence="3">SpSt-300</strain>
    </source>
</reference>
<dbReference type="PROSITE" id="PS51272">
    <property type="entry name" value="SLH"/>
    <property type="match status" value="1"/>
</dbReference>
<accession>A0A7C2IZ97</accession>
<evidence type="ECO:0000313" key="3">
    <source>
        <dbReference type="EMBL" id="HEL65161.1"/>
    </source>
</evidence>
<dbReference type="Pfam" id="PF16244">
    <property type="entry name" value="DUF4901"/>
    <property type="match status" value="1"/>
</dbReference>
<dbReference type="AlphaFoldDB" id="A0A7C2IZ97"/>
<evidence type="ECO:0000259" key="2">
    <source>
        <dbReference type="PROSITE" id="PS51272"/>
    </source>
</evidence>
<keyword evidence="1" id="KW-0677">Repeat</keyword>
<organism evidence="3">
    <name type="scientific">Ammonifex degensii</name>
    <dbReference type="NCBI Taxonomy" id="42838"/>
    <lineage>
        <taxon>Bacteria</taxon>
        <taxon>Bacillati</taxon>
        <taxon>Bacillota</taxon>
        <taxon>Clostridia</taxon>
        <taxon>Thermoanaerobacterales</taxon>
        <taxon>Thermoanaerobacteraceae</taxon>
        <taxon>Ammonifex</taxon>
    </lineage>
</organism>
<dbReference type="InterPro" id="IPR001119">
    <property type="entry name" value="SLH_dom"/>
</dbReference>
<dbReference type="InterPro" id="IPR032599">
    <property type="entry name" value="YcdB/YcdC_rep_domain"/>
</dbReference>
<evidence type="ECO:0000256" key="1">
    <source>
        <dbReference type="ARBA" id="ARBA00022737"/>
    </source>
</evidence>
<dbReference type="EMBL" id="DSMU01000035">
    <property type="protein sequence ID" value="HEL65161.1"/>
    <property type="molecule type" value="Genomic_DNA"/>
</dbReference>
<comment type="caution">
    <text evidence="3">The sequence shown here is derived from an EMBL/GenBank/DDBJ whole genome shotgun (WGS) entry which is preliminary data.</text>
</comment>
<protein>
    <submittedName>
        <fullName evidence="3">S-layer homology domain-containing protein</fullName>
    </submittedName>
</protein>
<dbReference type="Pfam" id="PF00395">
    <property type="entry name" value="SLH"/>
    <property type="match status" value="1"/>
</dbReference>